<dbReference type="CDD" id="cd00146">
    <property type="entry name" value="PKD"/>
    <property type="match status" value="1"/>
</dbReference>
<dbReference type="EMBL" id="WJIF01000001">
    <property type="protein sequence ID" value="MRG58585.1"/>
    <property type="molecule type" value="Genomic_DNA"/>
</dbReference>
<gene>
    <name evidence="2" type="ORF">GE115_01645</name>
</gene>
<sequence length="344" mass="34476">MNATPSWGNLLVTVTPDALDAEFRPANGTFTDAFRIDASGAPPNTPPTAAFAEACTALACSFDAAASTDPDGTITSYAWAFGDGATGTGATATHTYGASGTYQVSLTVTDDDGGQGTVQRAVTVTGGGAAPLAADAFGRTVANGFGTADAGGAWTTAGTASRYSVSGGQARLHYPTAGITLNANLQSVSSTATDVQATLSPDRASSGSGMYLHLSGRRVPAVGAYQAKVRLLPSGQVDLSLVRVNSSNAADVTIQGSTTVIPSGFGAGDRLRVRVQVLGTGPTTIRAKAWEVGQPEPAAWQRSATDATPALQAPGHVGVAGYLSGSATGLPYVVAVDDFVATAQ</sequence>
<dbReference type="AlphaFoldDB" id="A0A6I2EZM7"/>
<comment type="caution">
    <text evidence="2">The sequence shown here is derived from an EMBL/GenBank/DDBJ whole genome shotgun (WGS) entry which is preliminary data.</text>
</comment>
<dbReference type="GO" id="GO:0005975">
    <property type="term" value="P:carbohydrate metabolic process"/>
    <property type="evidence" value="ECO:0007669"/>
    <property type="project" value="UniProtKB-ARBA"/>
</dbReference>
<dbReference type="InterPro" id="IPR013783">
    <property type="entry name" value="Ig-like_fold"/>
</dbReference>
<evidence type="ECO:0000313" key="2">
    <source>
        <dbReference type="EMBL" id="MRG58585.1"/>
    </source>
</evidence>
<feature type="domain" description="PKD" evidence="1">
    <location>
        <begin position="43"/>
        <end position="125"/>
    </location>
</feature>
<dbReference type="Gene3D" id="2.60.40.10">
    <property type="entry name" value="Immunoglobulins"/>
    <property type="match status" value="1"/>
</dbReference>
<reference evidence="2 3" key="1">
    <citation type="submission" date="2019-10" db="EMBL/GenBank/DDBJ databases">
        <authorList>
            <person name="Nie G."/>
            <person name="Ming H."/>
            <person name="Yi B."/>
        </authorList>
    </citation>
    <scope>NUCLEOTIDE SEQUENCE [LARGE SCALE GENOMIC DNA]</scope>
    <source>
        <strain evidence="2 3">CFH 90414</strain>
    </source>
</reference>
<name>A0A6I2EZM7_9MICO</name>
<accession>A0A6I2EZM7</accession>
<protein>
    <submittedName>
        <fullName evidence="2">PKD domain-containing protein</fullName>
    </submittedName>
</protein>
<dbReference type="Proteomes" id="UP000431080">
    <property type="component" value="Unassembled WGS sequence"/>
</dbReference>
<dbReference type="InterPro" id="IPR035986">
    <property type="entry name" value="PKD_dom_sf"/>
</dbReference>
<organism evidence="2 3">
    <name type="scientific">Agromyces agglutinans</name>
    <dbReference type="NCBI Taxonomy" id="2662258"/>
    <lineage>
        <taxon>Bacteria</taxon>
        <taxon>Bacillati</taxon>
        <taxon>Actinomycetota</taxon>
        <taxon>Actinomycetes</taxon>
        <taxon>Micrococcales</taxon>
        <taxon>Microbacteriaceae</taxon>
        <taxon>Agromyces</taxon>
    </lineage>
</organism>
<dbReference type="PROSITE" id="PS50093">
    <property type="entry name" value="PKD"/>
    <property type="match status" value="1"/>
</dbReference>
<evidence type="ECO:0000259" key="1">
    <source>
        <dbReference type="PROSITE" id="PS50093"/>
    </source>
</evidence>
<dbReference type="SMART" id="SM00089">
    <property type="entry name" value="PKD"/>
    <property type="match status" value="1"/>
</dbReference>
<dbReference type="SUPFAM" id="SSF49299">
    <property type="entry name" value="PKD domain"/>
    <property type="match status" value="1"/>
</dbReference>
<dbReference type="InterPro" id="IPR000601">
    <property type="entry name" value="PKD_dom"/>
</dbReference>
<dbReference type="InterPro" id="IPR022409">
    <property type="entry name" value="PKD/Chitinase_dom"/>
</dbReference>
<evidence type="ECO:0000313" key="3">
    <source>
        <dbReference type="Proteomes" id="UP000431080"/>
    </source>
</evidence>
<dbReference type="Pfam" id="PF18911">
    <property type="entry name" value="PKD_4"/>
    <property type="match status" value="1"/>
</dbReference>
<proteinExistence type="predicted"/>
<keyword evidence="3" id="KW-1185">Reference proteome</keyword>